<name>A0AAD4T1P5_9MAGN</name>
<evidence type="ECO:0000313" key="4">
    <source>
        <dbReference type="Proteomes" id="UP001202328"/>
    </source>
</evidence>
<dbReference type="PANTHER" id="PTHR45973">
    <property type="entry name" value="PROTEIN PHOSPHATASE 1 REGULATORY SUBUNIT SDS22-RELATED"/>
    <property type="match status" value="1"/>
</dbReference>
<dbReference type="AlphaFoldDB" id="A0AAD4T1P5"/>
<reference evidence="3" key="1">
    <citation type="submission" date="2022-04" db="EMBL/GenBank/DDBJ databases">
        <title>A functionally conserved STORR gene fusion in Papaver species that diverged 16.8 million years ago.</title>
        <authorList>
            <person name="Catania T."/>
        </authorList>
    </citation>
    <scope>NUCLEOTIDE SEQUENCE</scope>
    <source>
        <strain evidence="3">S-188037</strain>
    </source>
</reference>
<evidence type="ECO:0000256" key="1">
    <source>
        <dbReference type="ARBA" id="ARBA00022614"/>
    </source>
</evidence>
<organism evidence="3 4">
    <name type="scientific">Papaver atlanticum</name>
    <dbReference type="NCBI Taxonomy" id="357466"/>
    <lineage>
        <taxon>Eukaryota</taxon>
        <taxon>Viridiplantae</taxon>
        <taxon>Streptophyta</taxon>
        <taxon>Embryophyta</taxon>
        <taxon>Tracheophyta</taxon>
        <taxon>Spermatophyta</taxon>
        <taxon>Magnoliopsida</taxon>
        <taxon>Ranunculales</taxon>
        <taxon>Papaveraceae</taxon>
        <taxon>Papaveroideae</taxon>
        <taxon>Papaver</taxon>
    </lineage>
</organism>
<accession>A0AAD4T1P5</accession>
<gene>
    <name evidence="3" type="ORF">MKW98_027577</name>
</gene>
<evidence type="ECO:0000256" key="2">
    <source>
        <dbReference type="ARBA" id="ARBA00022737"/>
    </source>
</evidence>
<dbReference type="InterPro" id="IPR032675">
    <property type="entry name" value="LRR_dom_sf"/>
</dbReference>
<comment type="caution">
    <text evidence="3">The sequence shown here is derived from an EMBL/GenBank/DDBJ whole genome shotgun (WGS) entry which is preliminary data.</text>
</comment>
<protein>
    <submittedName>
        <fullName evidence="3">Uncharacterized protein</fullName>
    </submittedName>
</protein>
<dbReference type="Proteomes" id="UP001202328">
    <property type="component" value="Unassembled WGS sequence"/>
</dbReference>
<sequence length="393" mass="45304">MILSFDGRLDGWMVVYFPFILYFSENVEGVNSSSVNIKYMFMKNEDISWKPLSTTDARCAKAWVAYLKFPKENDGSLIAYPVEVTVGHSQGIMSYSRSNYNFPSRFAFTVRIDEADCKEVGNEEFVWLDDRFSDEATLEDLNPMLSFDRLLIAHDATMSYNSSSAYEKVNIVEVLKLFTDLMKLDPSHSRYYQDQHSLVAIEQALLELFSFREYSNMKVCLYYRDSNSRYQDSLCVGLNNLSLSRIGSFEYLLWVRVLDLKYNELQSIEGLEALQLLSCLNLNHNRFRSLTALEPLRLLMSLRVLDISYNEIGLHSIDTTRYLYSSLLSDTIVNNCEKADIEGTDWSEAVLFFKGLQLIQLDIEGNALSNEKFRVLLVKSLPKLKFLDGDDVK</sequence>
<dbReference type="EMBL" id="JAJJMB010006268">
    <property type="protein sequence ID" value="KAI3935437.1"/>
    <property type="molecule type" value="Genomic_DNA"/>
</dbReference>
<dbReference type="SUPFAM" id="SSF52058">
    <property type="entry name" value="L domain-like"/>
    <property type="match status" value="1"/>
</dbReference>
<proteinExistence type="predicted"/>
<dbReference type="Gene3D" id="3.80.10.10">
    <property type="entry name" value="Ribonuclease Inhibitor"/>
    <property type="match status" value="1"/>
</dbReference>
<evidence type="ECO:0000313" key="3">
    <source>
        <dbReference type="EMBL" id="KAI3935437.1"/>
    </source>
</evidence>
<dbReference type="InterPro" id="IPR050576">
    <property type="entry name" value="Cilia_flagella_integrity"/>
</dbReference>
<dbReference type="PROSITE" id="PS51450">
    <property type="entry name" value="LRR"/>
    <property type="match status" value="2"/>
</dbReference>
<keyword evidence="4" id="KW-1185">Reference proteome</keyword>
<keyword evidence="2" id="KW-0677">Repeat</keyword>
<dbReference type="InterPro" id="IPR001611">
    <property type="entry name" value="Leu-rich_rpt"/>
</dbReference>
<keyword evidence="1" id="KW-0433">Leucine-rich repeat</keyword>
<dbReference type="PANTHER" id="PTHR45973:SF35">
    <property type="entry name" value="LEUCINE-RICH REPEAT-CONTAINING PROTEIN 43"/>
    <property type="match status" value="1"/>
</dbReference>